<keyword evidence="1 5" id="KW-1003">Cell membrane</keyword>
<dbReference type="Proteomes" id="UP000244496">
    <property type="component" value="Chromosome"/>
</dbReference>
<dbReference type="PANTHER" id="PTHR36917:SF1">
    <property type="entry name" value="INNER MEMBRANE-SPANNING PROTEIN YCIB"/>
    <property type="match status" value="1"/>
</dbReference>
<evidence type="ECO:0000256" key="4">
    <source>
        <dbReference type="ARBA" id="ARBA00023136"/>
    </source>
</evidence>
<dbReference type="OrthoDB" id="9788219at2"/>
<feature type="transmembrane region" description="Helical" evidence="5">
    <location>
        <begin position="141"/>
        <end position="160"/>
    </location>
</feature>
<feature type="transmembrane region" description="Helical" evidence="5">
    <location>
        <begin position="167"/>
        <end position="185"/>
    </location>
</feature>
<evidence type="ECO:0000256" key="1">
    <source>
        <dbReference type="ARBA" id="ARBA00022475"/>
    </source>
</evidence>
<dbReference type="HAMAP" id="MF_00189">
    <property type="entry name" value="YciB"/>
    <property type="match status" value="1"/>
</dbReference>
<dbReference type="Pfam" id="PF04279">
    <property type="entry name" value="IspA"/>
    <property type="match status" value="1"/>
</dbReference>
<feature type="transmembrane region" description="Helical" evidence="5">
    <location>
        <begin position="103"/>
        <end position="121"/>
    </location>
</feature>
<comment type="subcellular location">
    <subcellularLocation>
        <location evidence="5">Cell inner membrane</location>
        <topology evidence="5">Multi-pass membrane protein</topology>
    </subcellularLocation>
</comment>
<protein>
    <recommendedName>
        <fullName evidence="5">Inner membrane-spanning protein YciB</fullName>
    </recommendedName>
</protein>
<sequence length="214" mass="24093">MSGERKVHPGVKLALELGPVVLFFAGYMKLREQTFEVFGSPYSGFILMTAAFIPLMLVTTGILWWLTGKLSKMQIATVVLVVVFGGLSVWFKDERFFKMKPTMIYLLFGGLLGFGLLRGQSYLKLVMEEALPMQPEGWMILTRRLCAFFFALAVANEVIWRSFSTEVWVNFKTFGLTAALFGFFMTQGGVLNRYGIEEDGETDGEKDGEQDKAD</sequence>
<feature type="transmembrane region" description="Helical" evidence="5">
    <location>
        <begin position="12"/>
        <end position="30"/>
    </location>
</feature>
<keyword evidence="7" id="KW-1185">Reference proteome</keyword>
<comment type="similarity">
    <text evidence="5">Belongs to the YciB family.</text>
</comment>
<dbReference type="AlphaFoldDB" id="A0A2S0UMM0"/>
<evidence type="ECO:0000313" key="6">
    <source>
        <dbReference type="EMBL" id="AWB49041.1"/>
    </source>
</evidence>
<proteinExistence type="inferred from homology"/>
<name>A0A2S0UMM0_9RHOB</name>
<comment type="function">
    <text evidence="5">Plays a role in cell envelope biogenesis, maintenance of cell envelope integrity and membrane homeostasis.</text>
</comment>
<evidence type="ECO:0000256" key="5">
    <source>
        <dbReference type="HAMAP-Rule" id="MF_00189"/>
    </source>
</evidence>
<dbReference type="KEGG" id="geh:HYN69_11495"/>
<keyword evidence="2 5" id="KW-0812">Transmembrane</keyword>
<evidence type="ECO:0000256" key="3">
    <source>
        <dbReference type="ARBA" id="ARBA00022989"/>
    </source>
</evidence>
<dbReference type="GO" id="GO:0005886">
    <property type="term" value="C:plasma membrane"/>
    <property type="evidence" value="ECO:0007669"/>
    <property type="project" value="UniProtKB-SubCell"/>
</dbReference>
<reference evidence="6 7" key="1">
    <citation type="submission" date="2018-04" db="EMBL/GenBank/DDBJ databases">
        <title>Genome sequencing of Gemmobacter.</title>
        <authorList>
            <person name="Yi H."/>
            <person name="Baek M.-G."/>
        </authorList>
    </citation>
    <scope>NUCLEOTIDE SEQUENCE [LARGE SCALE GENOMIC DNA]</scope>
    <source>
        <strain evidence="6 7">HYN0069</strain>
    </source>
</reference>
<keyword evidence="3 5" id="KW-1133">Transmembrane helix</keyword>
<dbReference type="PANTHER" id="PTHR36917">
    <property type="entry name" value="INTRACELLULAR SEPTATION PROTEIN A-RELATED"/>
    <property type="match status" value="1"/>
</dbReference>
<dbReference type="InterPro" id="IPR006008">
    <property type="entry name" value="YciB"/>
</dbReference>
<evidence type="ECO:0000313" key="7">
    <source>
        <dbReference type="Proteomes" id="UP000244496"/>
    </source>
</evidence>
<keyword evidence="4 5" id="KW-0472">Membrane</keyword>
<gene>
    <name evidence="5" type="primary">yciB</name>
    <name evidence="6" type="ORF">HYN69_11495</name>
</gene>
<dbReference type="EMBL" id="CP028918">
    <property type="protein sequence ID" value="AWB49041.1"/>
    <property type="molecule type" value="Genomic_DNA"/>
</dbReference>
<organism evidence="6 7">
    <name type="scientific">Paragemmobacter aquarius</name>
    <dbReference type="NCBI Taxonomy" id="2169400"/>
    <lineage>
        <taxon>Bacteria</taxon>
        <taxon>Pseudomonadati</taxon>
        <taxon>Pseudomonadota</taxon>
        <taxon>Alphaproteobacteria</taxon>
        <taxon>Rhodobacterales</taxon>
        <taxon>Paracoccaceae</taxon>
        <taxon>Paragemmobacter</taxon>
    </lineage>
</organism>
<feature type="transmembrane region" description="Helical" evidence="5">
    <location>
        <begin position="42"/>
        <end position="67"/>
    </location>
</feature>
<accession>A0A2S0UMM0</accession>
<dbReference type="RefSeq" id="WP_108435859.1">
    <property type="nucleotide sequence ID" value="NZ_CP028918.1"/>
</dbReference>
<keyword evidence="5" id="KW-0997">Cell inner membrane</keyword>
<evidence type="ECO:0000256" key="2">
    <source>
        <dbReference type="ARBA" id="ARBA00022692"/>
    </source>
</evidence>
<feature type="transmembrane region" description="Helical" evidence="5">
    <location>
        <begin position="73"/>
        <end position="91"/>
    </location>
</feature>